<evidence type="ECO:0000256" key="2">
    <source>
        <dbReference type="ARBA" id="ARBA00023125"/>
    </source>
</evidence>
<keyword evidence="3" id="KW-0804">Transcription</keyword>
<keyword evidence="2" id="KW-0238">DNA-binding</keyword>
<dbReference type="AlphaFoldDB" id="S5YS93"/>
<dbReference type="OrthoDB" id="9788098at2"/>
<dbReference type="eggNOG" id="COG1802">
    <property type="taxonomic scope" value="Bacteria"/>
</dbReference>
<evidence type="ECO:0000313" key="5">
    <source>
        <dbReference type="EMBL" id="AGT08076.1"/>
    </source>
</evidence>
<dbReference type="PATRIC" id="fig|1367847.3.peg.930"/>
<dbReference type="InterPro" id="IPR008920">
    <property type="entry name" value="TF_FadR/GntR_C"/>
</dbReference>
<dbReference type="GO" id="GO:0003677">
    <property type="term" value="F:DNA binding"/>
    <property type="evidence" value="ECO:0007669"/>
    <property type="project" value="UniProtKB-KW"/>
</dbReference>
<evidence type="ECO:0000256" key="3">
    <source>
        <dbReference type="ARBA" id="ARBA00023163"/>
    </source>
</evidence>
<dbReference type="Pfam" id="PF00392">
    <property type="entry name" value="GntR"/>
    <property type="match status" value="1"/>
</dbReference>
<dbReference type="GO" id="GO:0003700">
    <property type="term" value="F:DNA-binding transcription factor activity"/>
    <property type="evidence" value="ECO:0007669"/>
    <property type="project" value="InterPro"/>
</dbReference>
<dbReference type="Proteomes" id="UP000015480">
    <property type="component" value="Chromosome"/>
</dbReference>
<proteinExistence type="predicted"/>
<name>S5YS93_PARAH</name>
<protein>
    <submittedName>
        <fullName evidence="5">Transcriptional regulator, GntR family</fullName>
    </submittedName>
</protein>
<dbReference type="STRING" id="1367847.JCM7686_0967"/>
<dbReference type="SUPFAM" id="SSF48008">
    <property type="entry name" value="GntR ligand-binding domain-like"/>
    <property type="match status" value="1"/>
</dbReference>
<dbReference type="SMART" id="SM00345">
    <property type="entry name" value="HTH_GNTR"/>
    <property type="match status" value="1"/>
</dbReference>
<reference evidence="5 6" key="1">
    <citation type="journal article" date="2014" name="BMC Genomics">
        <title>Architecture and functions of a multipartite genome of the methylotrophic bacterium Paracoccus aminophilus JCM 7686, containing primary and secondary chromids.</title>
        <authorList>
            <person name="Dziewit L."/>
            <person name="Czarnecki J."/>
            <person name="Wibberg D."/>
            <person name="Radlinska M."/>
            <person name="Mrozek P."/>
            <person name="Szymczak M."/>
            <person name="Schluter A."/>
            <person name="Puhler A."/>
            <person name="Bartosik D."/>
        </authorList>
    </citation>
    <scope>NUCLEOTIDE SEQUENCE [LARGE SCALE GENOMIC DNA]</scope>
    <source>
        <strain evidence="5">JCM 7686</strain>
    </source>
</reference>
<dbReference type="Pfam" id="PF07729">
    <property type="entry name" value="FCD"/>
    <property type="match status" value="1"/>
</dbReference>
<dbReference type="InterPro" id="IPR036390">
    <property type="entry name" value="WH_DNA-bd_sf"/>
</dbReference>
<accession>S5YS93</accession>
<dbReference type="InterPro" id="IPR011711">
    <property type="entry name" value="GntR_C"/>
</dbReference>
<dbReference type="PANTHER" id="PTHR43537:SF49">
    <property type="entry name" value="TRANSCRIPTIONAL REGULATORY PROTEIN"/>
    <property type="match status" value="1"/>
</dbReference>
<dbReference type="SUPFAM" id="SSF46785">
    <property type="entry name" value="Winged helix' DNA-binding domain"/>
    <property type="match status" value="1"/>
</dbReference>
<dbReference type="Gene3D" id="1.10.10.10">
    <property type="entry name" value="Winged helix-like DNA-binding domain superfamily/Winged helix DNA-binding domain"/>
    <property type="match status" value="1"/>
</dbReference>
<gene>
    <name evidence="5" type="ORF">JCM7686_0967</name>
</gene>
<dbReference type="PANTHER" id="PTHR43537">
    <property type="entry name" value="TRANSCRIPTIONAL REGULATOR, GNTR FAMILY"/>
    <property type="match status" value="1"/>
</dbReference>
<keyword evidence="6" id="KW-1185">Reference proteome</keyword>
<organism evidence="5 6">
    <name type="scientific">Paracoccus aminophilus JCM 7686</name>
    <dbReference type="NCBI Taxonomy" id="1367847"/>
    <lineage>
        <taxon>Bacteria</taxon>
        <taxon>Pseudomonadati</taxon>
        <taxon>Pseudomonadota</taxon>
        <taxon>Alphaproteobacteria</taxon>
        <taxon>Rhodobacterales</taxon>
        <taxon>Paracoccaceae</taxon>
        <taxon>Paracoccus</taxon>
    </lineage>
</organism>
<dbReference type="PROSITE" id="PS50949">
    <property type="entry name" value="HTH_GNTR"/>
    <property type="match status" value="1"/>
</dbReference>
<dbReference type="Gene3D" id="1.20.120.530">
    <property type="entry name" value="GntR ligand-binding domain-like"/>
    <property type="match status" value="1"/>
</dbReference>
<dbReference type="KEGG" id="pami:JCM7686_0967"/>
<dbReference type="InterPro" id="IPR036388">
    <property type="entry name" value="WH-like_DNA-bd_sf"/>
</dbReference>
<dbReference type="InterPro" id="IPR000524">
    <property type="entry name" value="Tscrpt_reg_HTH_GntR"/>
</dbReference>
<keyword evidence="1" id="KW-0805">Transcription regulation</keyword>
<dbReference type="CDD" id="cd07377">
    <property type="entry name" value="WHTH_GntR"/>
    <property type="match status" value="1"/>
</dbReference>
<sequence length="199" mass="22418">MQEKSSDILTEALAQKILRGELAPGEKLRQDHIAQEFGLSHVPVREALLRLEAKGLAVSRPRQGMRVAPLDDSAQKELRVMREALEPVALAHSVPHLSAAQIAHAEGLRLACDEAEDMFTWEALNRDFHLATIAACAMPRLIEEVTKLQLLAARYMLQHYRQRWKKHIDIDHRAIMAAIRRRDAQAAAAVLERHLARLG</sequence>
<dbReference type="EMBL" id="CP006650">
    <property type="protein sequence ID" value="AGT08076.1"/>
    <property type="molecule type" value="Genomic_DNA"/>
</dbReference>
<evidence type="ECO:0000256" key="1">
    <source>
        <dbReference type="ARBA" id="ARBA00023015"/>
    </source>
</evidence>
<dbReference type="RefSeq" id="WP_020949714.1">
    <property type="nucleotide sequence ID" value="NC_022041.1"/>
</dbReference>
<evidence type="ECO:0000259" key="4">
    <source>
        <dbReference type="PROSITE" id="PS50949"/>
    </source>
</evidence>
<feature type="domain" description="HTH gntR-type" evidence="4">
    <location>
        <begin position="3"/>
        <end position="70"/>
    </location>
</feature>
<evidence type="ECO:0000313" key="6">
    <source>
        <dbReference type="Proteomes" id="UP000015480"/>
    </source>
</evidence>
<dbReference type="HOGENOM" id="CLU_017584_5_1_5"/>
<dbReference type="SMART" id="SM00895">
    <property type="entry name" value="FCD"/>
    <property type="match status" value="1"/>
</dbReference>